<dbReference type="GO" id="GO:0003723">
    <property type="term" value="F:RNA binding"/>
    <property type="evidence" value="ECO:0007669"/>
    <property type="project" value="UniProtKB-UniRule"/>
</dbReference>
<evidence type="ECO:0000256" key="3">
    <source>
        <dbReference type="PROSITE-ProRule" id="PRU00176"/>
    </source>
</evidence>
<dbReference type="InterPro" id="IPR035979">
    <property type="entry name" value="RBD_domain_sf"/>
</dbReference>
<dbReference type="PANTHER" id="PTHR37457">
    <property type="entry name" value="TRNA SELENOCYSTEINE 1-ASSOCIATED PROTEIN 1-RELATED"/>
    <property type="match status" value="1"/>
</dbReference>
<dbReference type="InterPro" id="IPR000504">
    <property type="entry name" value="RRM_dom"/>
</dbReference>
<keyword evidence="3" id="KW-0694">RNA-binding</keyword>
<feature type="domain" description="RRM" evidence="4">
    <location>
        <begin position="99"/>
        <end position="177"/>
    </location>
</feature>
<evidence type="ECO:0000259" key="4">
    <source>
        <dbReference type="PROSITE" id="PS50102"/>
    </source>
</evidence>
<accession>A0A1I8A9H1</accession>
<dbReference type="PROSITE" id="PS50102">
    <property type="entry name" value="RRM"/>
    <property type="match status" value="2"/>
</dbReference>
<dbReference type="Pfam" id="PF00076">
    <property type="entry name" value="RRM_1"/>
    <property type="match status" value="2"/>
</dbReference>
<dbReference type="FunFam" id="3.30.70.330:FF:000159">
    <property type="entry name" value="tRNA selenocysteine 1-associated protein 1"/>
    <property type="match status" value="1"/>
</dbReference>
<dbReference type="InterPro" id="IPR012677">
    <property type="entry name" value="Nucleotide-bd_a/b_plait_sf"/>
</dbReference>
<name>A0A1I8A9H1_9BILA</name>
<dbReference type="Gene3D" id="3.30.70.330">
    <property type="match status" value="2"/>
</dbReference>
<dbReference type="Proteomes" id="UP000095287">
    <property type="component" value="Unplaced"/>
</dbReference>
<proteinExistence type="inferred from homology"/>
<protein>
    <recommendedName>
        <fullName evidence="2">tRNA selenocysteine-associated protein 1</fullName>
    </recommendedName>
</protein>
<keyword evidence="5" id="KW-1185">Reference proteome</keyword>
<dbReference type="CDD" id="cd12344">
    <property type="entry name" value="RRM1_SECp43_like"/>
    <property type="match status" value="1"/>
</dbReference>
<reference evidence="6" key="1">
    <citation type="submission" date="2016-11" db="UniProtKB">
        <authorList>
            <consortium name="WormBaseParasite"/>
        </authorList>
    </citation>
    <scope>IDENTIFICATION</scope>
</reference>
<sequence>MSVYAATERTLWMGDLAANWTPDFIQQGFAALGERVIVKPVKDRTTGQAAGYCFIEFQTEEIARKAMLKINGRQIPGTVPPAIFNLSFANSPDSPHIEYNLFVNNMPLDMDDAQLFLIFGERYRSCRGAKVYRNPDGSSRGLGFVRFCDQTDQQRALLEMNKFKVGRQELLLKLAQPKHRGPRNTPVRGYYSGQAPPQYPMQAMMAGAPRFPAHPAAVFHQPEFASIPIDDYRHHNDKFVASSGSFADTIFESRWTNMSIDPDWSYASESVLPKED</sequence>
<dbReference type="SMART" id="SM00360">
    <property type="entry name" value="RRM"/>
    <property type="match status" value="2"/>
</dbReference>
<evidence type="ECO:0000256" key="2">
    <source>
        <dbReference type="ARBA" id="ARBA00033477"/>
    </source>
</evidence>
<dbReference type="SUPFAM" id="SSF54928">
    <property type="entry name" value="RNA-binding domain, RBD"/>
    <property type="match status" value="1"/>
</dbReference>
<comment type="similarity">
    <text evidence="1">Belongs to the RRM TRSPAP family.</text>
</comment>
<feature type="domain" description="RRM" evidence="4">
    <location>
        <begin position="9"/>
        <end position="91"/>
    </location>
</feature>
<evidence type="ECO:0000313" key="6">
    <source>
        <dbReference type="WBParaSite" id="L893_g347.t1"/>
    </source>
</evidence>
<evidence type="ECO:0000313" key="5">
    <source>
        <dbReference type="Proteomes" id="UP000095287"/>
    </source>
</evidence>
<organism evidence="5 6">
    <name type="scientific">Steinernema glaseri</name>
    <dbReference type="NCBI Taxonomy" id="37863"/>
    <lineage>
        <taxon>Eukaryota</taxon>
        <taxon>Metazoa</taxon>
        <taxon>Ecdysozoa</taxon>
        <taxon>Nematoda</taxon>
        <taxon>Chromadorea</taxon>
        <taxon>Rhabditida</taxon>
        <taxon>Tylenchina</taxon>
        <taxon>Panagrolaimomorpha</taxon>
        <taxon>Strongyloidoidea</taxon>
        <taxon>Steinernematidae</taxon>
        <taxon>Steinernema</taxon>
    </lineage>
</organism>
<dbReference type="InterPro" id="IPR040434">
    <property type="entry name" value="TSAP1"/>
</dbReference>
<dbReference type="AlphaFoldDB" id="A0A1I8A9H1"/>
<evidence type="ECO:0000256" key="1">
    <source>
        <dbReference type="ARBA" id="ARBA00008920"/>
    </source>
</evidence>
<dbReference type="PANTHER" id="PTHR37457:SF3">
    <property type="entry name" value="TRNA SELENOCYSTEINE-ASSOCIATED PROTEIN 1"/>
    <property type="match status" value="1"/>
</dbReference>
<dbReference type="WBParaSite" id="L893_g347.t1">
    <property type="protein sequence ID" value="L893_g347.t1"/>
    <property type="gene ID" value="L893_g347"/>
</dbReference>